<dbReference type="SUPFAM" id="SSF50346">
    <property type="entry name" value="PRC-barrel domain"/>
    <property type="match status" value="1"/>
</dbReference>
<dbReference type="PANTHER" id="PTHR33692">
    <property type="entry name" value="RIBOSOME MATURATION FACTOR RIMM"/>
    <property type="match status" value="1"/>
</dbReference>
<feature type="domain" description="RimM N-terminal" evidence="6">
    <location>
        <begin position="10"/>
        <end position="89"/>
    </location>
</feature>
<evidence type="ECO:0000256" key="5">
    <source>
        <dbReference type="HAMAP-Rule" id="MF_00014"/>
    </source>
</evidence>
<dbReference type="Gene3D" id="2.40.30.60">
    <property type="entry name" value="RimM"/>
    <property type="match status" value="1"/>
</dbReference>
<dbReference type="InterPro" id="IPR009000">
    <property type="entry name" value="Transl_B-barrel_sf"/>
</dbReference>
<dbReference type="Proteomes" id="UP000237923">
    <property type="component" value="Unassembled WGS sequence"/>
</dbReference>
<evidence type="ECO:0000259" key="7">
    <source>
        <dbReference type="Pfam" id="PF05239"/>
    </source>
</evidence>
<dbReference type="NCBIfam" id="TIGR02273">
    <property type="entry name" value="16S_RimM"/>
    <property type="match status" value="1"/>
</dbReference>
<evidence type="ECO:0000256" key="1">
    <source>
        <dbReference type="ARBA" id="ARBA00022490"/>
    </source>
</evidence>
<protein>
    <recommendedName>
        <fullName evidence="5">Ribosome maturation factor RimM</fullName>
    </recommendedName>
</protein>
<reference evidence="8 11" key="2">
    <citation type="submission" date="2018-02" db="EMBL/GenBank/DDBJ databases">
        <authorList>
            <person name="Rodrigo-Torres L."/>
            <person name="Arahal R. D."/>
            <person name="Lucena T."/>
        </authorList>
    </citation>
    <scope>NUCLEOTIDE SEQUENCE [LARGE SCALE GENOMIC DNA]</scope>
    <source>
        <strain evidence="8 11">CECT 8486</strain>
    </source>
</reference>
<dbReference type="InterPro" id="IPR027275">
    <property type="entry name" value="PRC-brl_dom"/>
</dbReference>
<evidence type="ECO:0000313" key="9">
    <source>
        <dbReference type="EMBL" id="SPE06355.1"/>
    </source>
</evidence>
<dbReference type="EMBL" id="OKQR01000001">
    <property type="protein sequence ID" value="SPD91130.1"/>
    <property type="molecule type" value="Genomic_DNA"/>
</dbReference>
<accession>A0A2N9K8G1</accession>
<dbReference type="AlphaFoldDB" id="A0A2N9K8G1"/>
<dbReference type="Pfam" id="PF05239">
    <property type="entry name" value="PRC"/>
    <property type="match status" value="1"/>
</dbReference>
<dbReference type="Proteomes" id="UP000239237">
    <property type="component" value="Unassembled WGS sequence"/>
</dbReference>
<comment type="domain">
    <text evidence="5">The PRC barrel domain binds ribosomal protein uS19.</text>
</comment>
<dbReference type="InterPro" id="IPR002676">
    <property type="entry name" value="RimM_N"/>
</dbReference>
<name>A0A2N9K8G1_9LACO</name>
<keyword evidence="2 5" id="KW-0690">Ribosome biogenesis</keyword>
<evidence type="ECO:0000259" key="6">
    <source>
        <dbReference type="Pfam" id="PF01782"/>
    </source>
</evidence>
<dbReference type="GO" id="GO:0006364">
    <property type="term" value="P:rRNA processing"/>
    <property type="evidence" value="ECO:0007669"/>
    <property type="project" value="UniProtKB-UniRule"/>
</dbReference>
<evidence type="ECO:0000313" key="10">
    <source>
        <dbReference type="Proteomes" id="UP000237923"/>
    </source>
</evidence>
<evidence type="ECO:0000256" key="4">
    <source>
        <dbReference type="ARBA" id="ARBA00023186"/>
    </source>
</evidence>
<feature type="domain" description="PRC-barrel" evidence="7">
    <location>
        <begin position="99"/>
        <end position="172"/>
    </location>
</feature>
<dbReference type="HAMAP" id="MF_00014">
    <property type="entry name" value="Ribosome_mat_RimM"/>
    <property type="match status" value="1"/>
</dbReference>
<proteinExistence type="inferred from homology"/>
<dbReference type="InterPro" id="IPR011961">
    <property type="entry name" value="RimM"/>
</dbReference>
<keyword evidence="3 5" id="KW-0698">rRNA processing</keyword>
<dbReference type="Pfam" id="PF01782">
    <property type="entry name" value="RimM"/>
    <property type="match status" value="1"/>
</dbReference>
<dbReference type="RefSeq" id="WP_072613953.1">
    <property type="nucleotide sequence ID" value="NZ_AP017935.1"/>
</dbReference>
<sequence>MTNTENYFKVGTIVNTHGIRGEVKIMAITDFAQDRFKKGVDLFIDTKQGRIPVKVQSSRLHKNMWLVLFVGVTNINEIEKYKGDDVYIEGVARPELEDDQYYYDEIIDSTVVDLDGNKIGVVKEIMETGANDVWIVQRDGQSDALIPMIDDVVKSVDVDAKLITIDALEGLLD</sequence>
<comment type="subcellular location">
    <subcellularLocation>
        <location evidence="5">Cytoplasm</location>
    </subcellularLocation>
</comment>
<dbReference type="InterPro" id="IPR011033">
    <property type="entry name" value="PRC_barrel-like_sf"/>
</dbReference>
<dbReference type="GeneID" id="99674534"/>
<organism evidence="9 10">
    <name type="scientific">Leuconostoc suionicum</name>
    <dbReference type="NCBI Taxonomy" id="1511761"/>
    <lineage>
        <taxon>Bacteria</taxon>
        <taxon>Bacillati</taxon>
        <taxon>Bacillota</taxon>
        <taxon>Bacilli</taxon>
        <taxon>Lactobacillales</taxon>
        <taxon>Lactobacillaceae</taxon>
        <taxon>Leuconostoc</taxon>
    </lineage>
</organism>
<dbReference type="GO" id="GO:0042274">
    <property type="term" value="P:ribosomal small subunit biogenesis"/>
    <property type="evidence" value="ECO:0007669"/>
    <property type="project" value="UniProtKB-UniRule"/>
</dbReference>
<keyword evidence="4 5" id="KW-0143">Chaperone</keyword>
<evidence type="ECO:0000256" key="2">
    <source>
        <dbReference type="ARBA" id="ARBA00022517"/>
    </source>
</evidence>
<dbReference type="GO" id="GO:0043022">
    <property type="term" value="F:ribosome binding"/>
    <property type="evidence" value="ECO:0007669"/>
    <property type="project" value="InterPro"/>
</dbReference>
<dbReference type="KEGG" id="lsu:A6B45_06980"/>
<dbReference type="SUPFAM" id="SSF50447">
    <property type="entry name" value="Translation proteins"/>
    <property type="match status" value="1"/>
</dbReference>
<comment type="function">
    <text evidence="5">An accessory protein needed during the final step in the assembly of 30S ribosomal subunit, possibly for assembly of the head region. Essential for efficient processing of 16S rRNA. May be needed both before and after RbfA during the maturation of 16S rRNA. It has affinity for free ribosomal 30S subunits but not for 70S ribosomes.</text>
</comment>
<comment type="similarity">
    <text evidence="5">Belongs to the RimM family.</text>
</comment>
<dbReference type="PANTHER" id="PTHR33692:SF1">
    <property type="entry name" value="RIBOSOME MATURATION FACTOR RIMM"/>
    <property type="match status" value="1"/>
</dbReference>
<dbReference type="EMBL" id="OKQU01000001">
    <property type="protein sequence ID" value="SPE06355.1"/>
    <property type="molecule type" value="Genomic_DNA"/>
</dbReference>
<comment type="subunit">
    <text evidence="5">Binds ribosomal protein uS19.</text>
</comment>
<evidence type="ECO:0000313" key="11">
    <source>
        <dbReference type="Proteomes" id="UP000239237"/>
    </source>
</evidence>
<dbReference type="GO" id="GO:0005737">
    <property type="term" value="C:cytoplasm"/>
    <property type="evidence" value="ECO:0007669"/>
    <property type="project" value="UniProtKB-SubCell"/>
</dbReference>
<dbReference type="InterPro" id="IPR036976">
    <property type="entry name" value="RimM_N_sf"/>
</dbReference>
<dbReference type="GO" id="GO:0005840">
    <property type="term" value="C:ribosome"/>
    <property type="evidence" value="ECO:0007669"/>
    <property type="project" value="InterPro"/>
</dbReference>
<evidence type="ECO:0000313" key="8">
    <source>
        <dbReference type="EMBL" id="SPD91130.1"/>
    </source>
</evidence>
<gene>
    <name evidence="5 9" type="primary">rimM</name>
    <name evidence="8" type="ORF">LES8486_00099</name>
    <name evidence="9" type="ORF">LES9216_00246</name>
</gene>
<evidence type="ECO:0000256" key="3">
    <source>
        <dbReference type="ARBA" id="ARBA00022552"/>
    </source>
</evidence>
<reference evidence="9 10" key="1">
    <citation type="submission" date="2018-02" db="EMBL/GenBank/DDBJ databases">
        <authorList>
            <person name="Cohen D.B."/>
            <person name="Kent A.D."/>
        </authorList>
    </citation>
    <scope>NUCLEOTIDE SEQUENCE [LARGE SCALE GENOMIC DNA]</scope>
    <source>
        <strain evidence="9 10">CECT 9216</strain>
    </source>
</reference>
<dbReference type="Gene3D" id="2.30.30.240">
    <property type="entry name" value="PRC-barrel domain"/>
    <property type="match status" value="1"/>
</dbReference>
<keyword evidence="1 5" id="KW-0963">Cytoplasm</keyword>
<keyword evidence="11" id="KW-1185">Reference proteome</keyword>